<dbReference type="Proteomes" id="UP000076023">
    <property type="component" value="Unassembled WGS sequence"/>
</dbReference>
<reference evidence="2" key="1">
    <citation type="journal article" date="2017" name="Genome Announc.">
        <title>Draft Genome Sequence of Terrimicrobium sacchariphilum NM-5T, a Facultative Anaerobic Soil Bacterium of the Class Spartobacteria.</title>
        <authorList>
            <person name="Qiu Y.L."/>
            <person name="Tourlousse D.M."/>
            <person name="Matsuura N."/>
            <person name="Ohashi A."/>
            <person name="Sekiguchi Y."/>
        </authorList>
    </citation>
    <scope>NUCLEOTIDE SEQUENCE [LARGE SCALE GENOMIC DNA]</scope>
    <source>
        <strain evidence="2">NM-5</strain>
    </source>
</reference>
<dbReference type="OrthoDB" id="9837904at2"/>
<evidence type="ECO:0000313" key="2">
    <source>
        <dbReference type="Proteomes" id="UP000076023"/>
    </source>
</evidence>
<accession>A0A146GC32</accession>
<dbReference type="RefSeq" id="WP_075081005.1">
    <property type="nucleotide sequence ID" value="NZ_BDCO01000003.1"/>
</dbReference>
<dbReference type="STRING" id="690879.TSACC_3233"/>
<protein>
    <recommendedName>
        <fullName evidence="3">Flavodoxin</fullName>
    </recommendedName>
</protein>
<dbReference type="InterPro" id="IPR029039">
    <property type="entry name" value="Flavoprotein-like_sf"/>
</dbReference>
<dbReference type="Gene3D" id="3.40.50.360">
    <property type="match status" value="1"/>
</dbReference>
<keyword evidence="2" id="KW-1185">Reference proteome</keyword>
<sequence length="147" mass="15724">MNRSIVVLYTEEGDAAMSVAFDLAAGLFSNGYDVTVAGFSRYLASHVLTERTLLVCVDETQPRVMDEVLDFVDFAGSLDRSSLSRLRFSVLSLGQGEAGCDIDSSLAQNGANRLARHVVAATSDSALIETWEETICASVGLGLRRAA</sequence>
<dbReference type="SUPFAM" id="SSF52218">
    <property type="entry name" value="Flavoproteins"/>
    <property type="match status" value="1"/>
</dbReference>
<evidence type="ECO:0008006" key="3">
    <source>
        <dbReference type="Google" id="ProtNLM"/>
    </source>
</evidence>
<organism evidence="1 2">
    <name type="scientific">Terrimicrobium sacchariphilum</name>
    <dbReference type="NCBI Taxonomy" id="690879"/>
    <lineage>
        <taxon>Bacteria</taxon>
        <taxon>Pseudomonadati</taxon>
        <taxon>Verrucomicrobiota</taxon>
        <taxon>Terrimicrobiia</taxon>
        <taxon>Terrimicrobiales</taxon>
        <taxon>Terrimicrobiaceae</taxon>
        <taxon>Terrimicrobium</taxon>
    </lineage>
</organism>
<dbReference type="EMBL" id="BDCO01000003">
    <property type="protein sequence ID" value="GAT35169.1"/>
    <property type="molecule type" value="Genomic_DNA"/>
</dbReference>
<proteinExistence type="predicted"/>
<comment type="caution">
    <text evidence="1">The sequence shown here is derived from an EMBL/GenBank/DDBJ whole genome shotgun (WGS) entry which is preliminary data.</text>
</comment>
<dbReference type="InParanoid" id="A0A146GC32"/>
<name>A0A146GC32_TERSA</name>
<evidence type="ECO:0000313" key="1">
    <source>
        <dbReference type="EMBL" id="GAT35169.1"/>
    </source>
</evidence>
<dbReference type="AlphaFoldDB" id="A0A146GC32"/>
<gene>
    <name evidence="1" type="ORF">TSACC_3233</name>
</gene>